<name>A0AB37GFI6_BACLI</name>
<dbReference type="InterPro" id="IPR006480">
    <property type="entry name" value="Phage_holin_4_1"/>
</dbReference>
<evidence type="ECO:0000313" key="7">
    <source>
        <dbReference type="EMBL" id="QPR70563.1"/>
    </source>
</evidence>
<accession>A0AB37GFI6</accession>
<reference evidence="7 8" key="1">
    <citation type="submission" date="2020-12" db="EMBL/GenBank/DDBJ databases">
        <title>FDA dAtabase for Regulatory Grade micrObial Sequences (FDA-ARGOS): Supporting development and validation of Infectious Disease Dx tests.</title>
        <authorList>
            <person name="Nelson B."/>
            <person name="Plummer A."/>
            <person name="Tallon L."/>
            <person name="Sadzewicz L."/>
            <person name="Zhao X."/>
            <person name="Boylan J."/>
            <person name="Ott S."/>
            <person name="Bowen H."/>
            <person name="Vavikolanu K."/>
            <person name="Mehta A."/>
            <person name="Aluvathingal J."/>
            <person name="Nadendla S."/>
            <person name="Myers T."/>
            <person name="Yan Y."/>
            <person name="Sichtig H."/>
        </authorList>
    </citation>
    <scope>NUCLEOTIDE SEQUENCE [LARGE SCALE GENOMIC DNA]</scope>
    <source>
        <strain evidence="7 8">FDAARGOS_923</strain>
        <plasmid evidence="7 8">unnamed2</plasmid>
    </source>
</reference>
<evidence type="ECO:0000256" key="4">
    <source>
        <dbReference type="ARBA" id="ARBA00023136"/>
    </source>
</evidence>
<gene>
    <name evidence="7" type="ORF">I6G80_00185</name>
</gene>
<geneLocation type="plasmid" evidence="7 8">
    <name>unnamed2</name>
</geneLocation>
<keyword evidence="7" id="KW-0614">Plasmid</keyword>
<protein>
    <submittedName>
        <fullName evidence="7">Phage holin family protein</fullName>
    </submittedName>
</protein>
<dbReference type="NCBIfam" id="TIGR01593">
    <property type="entry name" value="holin_tox_secr"/>
    <property type="match status" value="1"/>
</dbReference>
<evidence type="ECO:0000256" key="1">
    <source>
        <dbReference type="ARBA" id="ARBA00004141"/>
    </source>
</evidence>
<sequence length="141" mass="15762">MKLQGFLAVLGIPITFLFGEWSPFMNVLLVFIALDTLTGFFKALVNRQLRSRNMSLGILRKAGIFLVLIIGNMIDVVLFDSVPVAKSALIFFYIGMEGISIVENLHELGIPIPDFIGRYLETIKEKGEALEETEQADPKNE</sequence>
<keyword evidence="4 6" id="KW-0472">Membrane</keyword>
<feature type="transmembrane region" description="Helical" evidence="6">
    <location>
        <begin position="57"/>
        <end position="78"/>
    </location>
</feature>
<comment type="subcellular location">
    <subcellularLocation>
        <location evidence="1">Membrane</location>
        <topology evidence="1">Multi-pass membrane protein</topology>
    </subcellularLocation>
</comment>
<dbReference type="GO" id="GO:0016020">
    <property type="term" value="C:membrane"/>
    <property type="evidence" value="ECO:0007669"/>
    <property type="project" value="UniProtKB-SubCell"/>
</dbReference>
<evidence type="ECO:0000313" key="8">
    <source>
        <dbReference type="Proteomes" id="UP000595038"/>
    </source>
</evidence>
<evidence type="ECO:0000256" key="3">
    <source>
        <dbReference type="ARBA" id="ARBA00022989"/>
    </source>
</evidence>
<proteinExistence type="inferred from homology"/>
<keyword evidence="2 6" id="KW-0812">Transmembrane</keyword>
<dbReference type="RefSeq" id="WP_164504591.1">
    <property type="nucleotide sequence ID" value="NZ_CP027791.1"/>
</dbReference>
<dbReference type="EMBL" id="CP065645">
    <property type="protein sequence ID" value="QPR70563.1"/>
    <property type="molecule type" value="Genomic_DNA"/>
</dbReference>
<feature type="transmembrane region" description="Helical" evidence="6">
    <location>
        <begin position="27"/>
        <end position="45"/>
    </location>
</feature>
<dbReference type="Pfam" id="PF05105">
    <property type="entry name" value="Phage_holin_4_1"/>
    <property type="match status" value="1"/>
</dbReference>
<evidence type="ECO:0000256" key="6">
    <source>
        <dbReference type="SAM" id="Phobius"/>
    </source>
</evidence>
<keyword evidence="3 6" id="KW-1133">Transmembrane helix</keyword>
<comment type="similarity">
    <text evidence="5">Belongs to the bacteriophage holin family. Cp-1 holin subfamily.</text>
</comment>
<organism evidence="7 8">
    <name type="scientific">Bacillus licheniformis</name>
    <dbReference type="NCBI Taxonomy" id="1402"/>
    <lineage>
        <taxon>Bacteria</taxon>
        <taxon>Bacillati</taxon>
        <taxon>Bacillota</taxon>
        <taxon>Bacilli</taxon>
        <taxon>Bacillales</taxon>
        <taxon>Bacillaceae</taxon>
        <taxon>Bacillus</taxon>
    </lineage>
</organism>
<dbReference type="AlphaFoldDB" id="A0AB37GFI6"/>
<dbReference type="Proteomes" id="UP000595038">
    <property type="component" value="Plasmid unnamed2"/>
</dbReference>
<evidence type="ECO:0000256" key="2">
    <source>
        <dbReference type="ARBA" id="ARBA00022692"/>
    </source>
</evidence>
<evidence type="ECO:0000256" key="5">
    <source>
        <dbReference type="ARBA" id="ARBA00023600"/>
    </source>
</evidence>